<evidence type="ECO:0000313" key="2">
    <source>
        <dbReference type="EMBL" id="QDY52269.1"/>
    </source>
</evidence>
<sequence length="275" mass="33154">MEKIKLKKQQFIDYCIKKEKHIPKLPNIKQNKNIEAILIETRNLEHLPFIIKNAIYNLGSNISFTIICGNQNFDFIKNIKEEIKRDIKIINLGKNYLTREEYSLMLMDYNFWVQFYGEKLLIYQEDSIIFKKLDSKYLSYDYIGAPFENKEVGNGGLSLRSKKLMIEICLKFFDKYYSKMKNNIELINNNKNLLNNMNYPYNRNLRMIYLMEKNILEDINITNIMRKYNLGILPTFDVAREFSVEKFYHPYPFGGHSFWFCRFDFIPWLNMNLNY</sequence>
<name>A0A5B8HVX7_9VIRU</name>
<protein>
    <recommendedName>
        <fullName evidence="1">DUF5672 domain-containing protein</fullName>
    </recommendedName>
</protein>
<gene>
    <name evidence="2" type="ORF">5_66</name>
</gene>
<organism evidence="2">
    <name type="scientific">Mimiviridae sp. ChoanoV1</name>
    <dbReference type="NCBI Taxonomy" id="2596887"/>
    <lineage>
        <taxon>Viruses</taxon>
        <taxon>Varidnaviria</taxon>
        <taxon>Bamfordvirae</taxon>
        <taxon>Nucleocytoviricota</taxon>
        <taxon>Megaviricetes</taxon>
        <taxon>Imitervirales</taxon>
        <taxon>Schizomimiviridae</taxon>
    </lineage>
</organism>
<reference evidence="2" key="1">
    <citation type="submission" date="2018-11" db="EMBL/GenBank/DDBJ databases">
        <title>A distinct lineage of giant viruses engineers rhodopsin photosystems in predatory marine eukaryotes.</title>
        <authorList>
            <person name="Needham D.M."/>
            <person name="Yoshizawa S."/>
            <person name="Hosaka T."/>
            <person name="Poirier C."/>
            <person name="Choi C.-J."/>
            <person name="Hehenberger E."/>
            <person name="Irwin N.A.T."/>
            <person name="Wilken S."/>
            <person name="Yung C.-M."/>
            <person name="Bachy C."/>
            <person name="Kurihara R."/>
            <person name="Nakajima Y."/>
            <person name="Kojima K."/>
            <person name="Kimura-Someya T."/>
            <person name="Leonard G."/>
            <person name="Malmstrom R.R."/>
            <person name="Mende D."/>
            <person name="Olson D.K."/>
            <person name="Sudo Y."/>
            <person name="Sudek S."/>
            <person name="Richards T.A."/>
            <person name="DeLong E.F."/>
            <person name="Keeling P.J."/>
            <person name="Santoro A.E."/>
            <person name="Shirouzu M."/>
            <person name="Iwasaki W."/>
            <person name="Worden A.Z."/>
        </authorList>
    </citation>
    <scope>NUCLEOTIDE SEQUENCE</scope>
</reference>
<proteinExistence type="predicted"/>
<dbReference type="InterPro" id="IPR043729">
    <property type="entry name" value="DUF5672"/>
</dbReference>
<accession>A0A5B8HVX7</accession>
<evidence type="ECO:0000259" key="1">
    <source>
        <dbReference type="Pfam" id="PF18922"/>
    </source>
</evidence>
<dbReference type="EMBL" id="MK250089">
    <property type="protein sequence ID" value="QDY52269.1"/>
    <property type="molecule type" value="Genomic_DNA"/>
</dbReference>
<dbReference type="Pfam" id="PF18922">
    <property type="entry name" value="DUF5672"/>
    <property type="match status" value="1"/>
</dbReference>
<feature type="domain" description="DUF5672" evidence="1">
    <location>
        <begin position="87"/>
        <end position="256"/>
    </location>
</feature>